<dbReference type="InterPro" id="IPR050555">
    <property type="entry name" value="Bact_Solute-Bind_Prot2"/>
</dbReference>
<dbReference type="Proteomes" id="UP000284824">
    <property type="component" value="Unassembled WGS sequence"/>
</dbReference>
<gene>
    <name evidence="5" type="ORF">EDD27_6616</name>
</gene>
<dbReference type="RefSeq" id="WP_206641761.1">
    <property type="nucleotide sequence ID" value="NZ_SAUN01000001.1"/>
</dbReference>
<dbReference type="AlphaFoldDB" id="A0A438MDT1"/>
<name>A0A438MDT1_9ACTN</name>
<dbReference type="InterPro" id="IPR028082">
    <property type="entry name" value="Peripla_BP_I"/>
</dbReference>
<dbReference type="EMBL" id="SAUN01000001">
    <property type="protein sequence ID" value="RVX43906.1"/>
    <property type="molecule type" value="Genomic_DNA"/>
</dbReference>
<sequence length="355" mass="36642">MCNRSVLAGIGAAVALLASACASPDAVGAGGSAAMSGKIALLLPDANTTRYESFDRPYFEAKVKSLCAGCEVVYANADNDAAKQQQQAESALTQGVKALVLDPVDSAAAASVVDSAKQEKVPVVAYDRFIKNAPIDYYISFDNEKVGRIQGQALVDKLKSGGATGGILMVNGSPTDNNATLFKKGAHSVIDSSGVKVLAEYDTPDWNPDKARQWVAGQLTQHTGRLAGIYAANDGTGGGAIAAMKAEGVDPLLPVTGQDAELAAIQRVITGEQFITVYKAIRPEAELAAQVAVALIKGDKPQGATKVDGVAATLLEPLVVTKDNVADTVIKDGFHKVSDICTAEYAKACTAAGLS</sequence>
<comment type="caution">
    <text evidence="5">The sequence shown here is derived from an EMBL/GenBank/DDBJ whole genome shotgun (WGS) entry which is preliminary data.</text>
</comment>
<evidence type="ECO:0000256" key="1">
    <source>
        <dbReference type="ARBA" id="ARBA00004196"/>
    </source>
</evidence>
<organism evidence="5 6">
    <name type="scientific">Nonomuraea polychroma</name>
    <dbReference type="NCBI Taxonomy" id="46176"/>
    <lineage>
        <taxon>Bacteria</taxon>
        <taxon>Bacillati</taxon>
        <taxon>Actinomycetota</taxon>
        <taxon>Actinomycetes</taxon>
        <taxon>Streptosporangiales</taxon>
        <taxon>Streptosporangiaceae</taxon>
        <taxon>Nonomuraea</taxon>
    </lineage>
</organism>
<dbReference type="InterPro" id="IPR025997">
    <property type="entry name" value="SBP_2_dom"/>
</dbReference>
<dbReference type="GO" id="GO:0030288">
    <property type="term" value="C:outer membrane-bounded periplasmic space"/>
    <property type="evidence" value="ECO:0007669"/>
    <property type="project" value="TreeGrafter"/>
</dbReference>
<dbReference type="PROSITE" id="PS51257">
    <property type="entry name" value="PROKAR_LIPOPROTEIN"/>
    <property type="match status" value="1"/>
</dbReference>
<comment type="subcellular location">
    <subcellularLocation>
        <location evidence="1">Cell envelope</location>
    </subcellularLocation>
</comment>
<protein>
    <submittedName>
        <fullName evidence="5">D-xylose transport system substrate-binding protein</fullName>
    </submittedName>
</protein>
<evidence type="ECO:0000259" key="4">
    <source>
        <dbReference type="Pfam" id="PF13407"/>
    </source>
</evidence>
<dbReference type="GO" id="GO:0030246">
    <property type="term" value="F:carbohydrate binding"/>
    <property type="evidence" value="ECO:0007669"/>
    <property type="project" value="TreeGrafter"/>
</dbReference>
<evidence type="ECO:0000313" key="6">
    <source>
        <dbReference type="Proteomes" id="UP000284824"/>
    </source>
</evidence>
<feature type="chain" id="PRO_5019064298" evidence="3">
    <location>
        <begin position="23"/>
        <end position="355"/>
    </location>
</feature>
<feature type="signal peptide" evidence="3">
    <location>
        <begin position="1"/>
        <end position="22"/>
    </location>
</feature>
<evidence type="ECO:0000313" key="5">
    <source>
        <dbReference type="EMBL" id="RVX43906.1"/>
    </source>
</evidence>
<evidence type="ECO:0000256" key="2">
    <source>
        <dbReference type="ARBA" id="ARBA00022729"/>
    </source>
</evidence>
<keyword evidence="2 3" id="KW-0732">Signal</keyword>
<accession>A0A438MDT1</accession>
<dbReference type="SUPFAM" id="SSF53822">
    <property type="entry name" value="Periplasmic binding protein-like I"/>
    <property type="match status" value="1"/>
</dbReference>
<dbReference type="CDD" id="cd19995">
    <property type="entry name" value="PBP1_ABC_xylose_binding-like"/>
    <property type="match status" value="1"/>
</dbReference>
<dbReference type="PANTHER" id="PTHR30036:SF1">
    <property type="entry name" value="D-XYLOSE-BINDING PERIPLASMIC PROTEIN"/>
    <property type="match status" value="1"/>
</dbReference>
<dbReference type="Gene3D" id="3.40.50.2300">
    <property type="match status" value="2"/>
</dbReference>
<proteinExistence type="predicted"/>
<dbReference type="Pfam" id="PF13407">
    <property type="entry name" value="Peripla_BP_4"/>
    <property type="match status" value="1"/>
</dbReference>
<keyword evidence="6" id="KW-1185">Reference proteome</keyword>
<dbReference type="PANTHER" id="PTHR30036">
    <property type="entry name" value="D-XYLOSE-BINDING PERIPLASMIC PROTEIN"/>
    <property type="match status" value="1"/>
</dbReference>
<reference evidence="5 6" key="1">
    <citation type="submission" date="2019-01" db="EMBL/GenBank/DDBJ databases">
        <title>Sequencing the genomes of 1000 actinobacteria strains.</title>
        <authorList>
            <person name="Klenk H.-P."/>
        </authorList>
    </citation>
    <scope>NUCLEOTIDE SEQUENCE [LARGE SCALE GENOMIC DNA]</scope>
    <source>
        <strain evidence="5 6">DSM 43925</strain>
    </source>
</reference>
<feature type="domain" description="Periplasmic binding protein" evidence="4">
    <location>
        <begin position="39"/>
        <end position="300"/>
    </location>
</feature>
<evidence type="ECO:0000256" key="3">
    <source>
        <dbReference type="SAM" id="SignalP"/>
    </source>
</evidence>